<dbReference type="SUPFAM" id="SSF53067">
    <property type="entry name" value="Actin-like ATPase domain"/>
    <property type="match status" value="2"/>
</dbReference>
<dbReference type="PANTHER" id="PTHR12280:SF20">
    <property type="entry name" value="4'-PHOSPHOPANTETHEINE PHOSPHATASE"/>
    <property type="match status" value="1"/>
</dbReference>
<keyword evidence="2" id="KW-0067">ATP-binding</keyword>
<evidence type="ECO:0000256" key="2">
    <source>
        <dbReference type="ARBA" id="ARBA00022840"/>
    </source>
</evidence>
<dbReference type="PANTHER" id="PTHR12280">
    <property type="entry name" value="PANTOTHENATE KINASE"/>
    <property type="match status" value="1"/>
</dbReference>
<evidence type="ECO:0000313" key="5">
    <source>
        <dbReference type="Proteomes" id="UP000591131"/>
    </source>
</evidence>
<dbReference type="GO" id="GO:0016787">
    <property type="term" value="F:hydrolase activity"/>
    <property type="evidence" value="ECO:0007669"/>
    <property type="project" value="InterPro"/>
</dbReference>
<dbReference type="Gene3D" id="3.30.420.510">
    <property type="match status" value="1"/>
</dbReference>
<gene>
    <name evidence="4" type="ORF">FOL47_000662</name>
</gene>
<dbReference type="Pfam" id="PF03630">
    <property type="entry name" value="Fumble"/>
    <property type="match status" value="1"/>
</dbReference>
<keyword evidence="5" id="KW-1185">Reference proteome</keyword>
<dbReference type="InterPro" id="IPR004567">
    <property type="entry name" value="Type_II_PanK"/>
</dbReference>
<evidence type="ECO:0008006" key="6">
    <source>
        <dbReference type="Google" id="ProtNLM"/>
    </source>
</evidence>
<dbReference type="OrthoDB" id="430516at2759"/>
<dbReference type="SUPFAM" id="SSF53927">
    <property type="entry name" value="Cytidine deaminase-like"/>
    <property type="match status" value="1"/>
</dbReference>
<comment type="caution">
    <text evidence="4">The sequence shown here is derived from an EMBL/GenBank/DDBJ whole genome shotgun (WGS) entry which is preliminary data.</text>
</comment>
<protein>
    <recommendedName>
        <fullName evidence="6">Pantothenate kinase 1</fullName>
    </recommendedName>
</protein>
<dbReference type="EMBL" id="JAAPAO010000112">
    <property type="protein sequence ID" value="KAF4672354.1"/>
    <property type="molecule type" value="Genomic_DNA"/>
</dbReference>
<evidence type="ECO:0000256" key="3">
    <source>
        <dbReference type="ARBA" id="ARBA00022993"/>
    </source>
</evidence>
<dbReference type="InterPro" id="IPR043129">
    <property type="entry name" value="ATPase_NBD"/>
</dbReference>
<organism evidence="4 5">
    <name type="scientific">Perkinsus chesapeaki</name>
    <name type="common">Clam parasite</name>
    <name type="synonym">Perkinsus andrewsi</name>
    <dbReference type="NCBI Taxonomy" id="330153"/>
    <lineage>
        <taxon>Eukaryota</taxon>
        <taxon>Sar</taxon>
        <taxon>Alveolata</taxon>
        <taxon>Perkinsozoa</taxon>
        <taxon>Perkinsea</taxon>
        <taxon>Perkinsida</taxon>
        <taxon>Perkinsidae</taxon>
        <taxon>Perkinsus</taxon>
    </lineage>
</organism>
<name>A0A7J6MLI7_PERCH</name>
<accession>A0A7J6MLI7</accession>
<dbReference type="InterPro" id="IPR016192">
    <property type="entry name" value="APOBEC/CMP_deaminase_Zn-bd"/>
</dbReference>
<sequence>MDSSGGPHEVVNWLALDIGGTLAKVACVERMIPVERLKEEGLSVSRDERSLKTSGGDLLAFFLFSSREGLLSSAMAFLKLVVLEHYPLGTLPRPTIRATGGGAVKFASVIREELDADIIKVDEMDSLVSGLSLLLNTDGSLFRYNIKHKRRQVIDTTDMHSVEGRGFFPFLLCNIGSGVSILKVEGPDKYRRVSGTSVGGGTVLGLGSLMFNAQSFEEIIELSRWGDARRADLSVGDLMGTQPGPEHGMWSDDTLASSMGKLFTTDCPRIDSVSASTVNCCAGFTGSREDEAISSHPAREDLAQSLIQMVSYNIGYISYLVAKINKCSTFFFSGKYVNKHEPTMASISYAVEWYQQWGQPQQQNRQTDHIRPSGDVSDEDNGFGFHDPNSLGLPIPTRNQDKRAEAVRAALRPGLPPAVFTQLVTLAMRIGAPQELTKQAVGQLPPQLSFRDCAELIRRLTFEGLDSEAEGILPRAMESLSTTNERRQQQQQPKDVLCVVLSSTKSATNITDEFLNRLIDKGLLNEWNIPEVCKLIAISGHREAILPVAQLLILKYLGITFQDAELNTLGMVLRTLADIRDLGVMRLARIDDVLLRFPIIANKWFIEVPKPDLVEFATAAHGFASLAPSNLLEWRAPQVCNTVANIAHTSLLERPSTRSLSTLLWSVSRLAALTTSNPLSPEKARQILLYLADDSSATSGDIVIAVWSLAKTVGHFSDFIEPLTVLIDRLHAPDVPKFAWALSVGFGSRDSLSTDGLLLIERCVQLARPSQLQRIDTICTTVSENSKLIDTVMLWDASSLAGLREADMPPKPDLAELIHLLKHSDASEIRHRLTAGHVGPVTTGRLLDLLGILHCPYVPRCMERRDRGFRQPTAKYITCEVELSIDGRDTDAFVIDGGAKSMPNIHARSDITDSIDDDASGMRDPPHELLTGLYVINDRSSHAELSALNMVSGMLSNNSKGWLHLHVSHFPCLSCIYAMLKFCRAFEGIQVSPSLYRYSLSLSAYSGNLCATATIKVYRPAQVCTHSSHWGWFIDNHDCYMSPL</sequence>
<dbReference type="GO" id="GO:0015937">
    <property type="term" value="P:coenzyme A biosynthetic process"/>
    <property type="evidence" value="ECO:0007669"/>
    <property type="project" value="UniProtKB-KW"/>
</dbReference>
<dbReference type="CDD" id="cd24086">
    <property type="entry name" value="ASKHA_NBD_PanK-II_euk"/>
    <property type="match status" value="1"/>
</dbReference>
<dbReference type="AlphaFoldDB" id="A0A7J6MLI7"/>
<evidence type="ECO:0000313" key="4">
    <source>
        <dbReference type="EMBL" id="KAF4672354.1"/>
    </source>
</evidence>
<dbReference type="PROSITE" id="PS00903">
    <property type="entry name" value="CYT_DCMP_DEAMINASES_1"/>
    <property type="match status" value="1"/>
</dbReference>
<keyword evidence="3" id="KW-0173">Coenzyme A biosynthesis</keyword>
<dbReference type="GO" id="GO:0005524">
    <property type="term" value="F:ATP binding"/>
    <property type="evidence" value="ECO:0007669"/>
    <property type="project" value="UniProtKB-KW"/>
</dbReference>
<reference evidence="4 5" key="1">
    <citation type="submission" date="2020-04" db="EMBL/GenBank/DDBJ databases">
        <title>Perkinsus chesapeaki whole genome sequence.</title>
        <authorList>
            <person name="Bogema D.R."/>
        </authorList>
    </citation>
    <scope>NUCLEOTIDE SEQUENCE [LARGE SCALE GENOMIC DNA]</scope>
    <source>
        <strain evidence="4">ATCC PRA-425</strain>
    </source>
</reference>
<dbReference type="Proteomes" id="UP000591131">
    <property type="component" value="Unassembled WGS sequence"/>
</dbReference>
<dbReference type="InterPro" id="IPR016193">
    <property type="entry name" value="Cytidine_deaminase-like"/>
</dbReference>
<dbReference type="GO" id="GO:0008270">
    <property type="term" value="F:zinc ion binding"/>
    <property type="evidence" value="ECO:0007669"/>
    <property type="project" value="InterPro"/>
</dbReference>
<keyword evidence="1" id="KW-0547">Nucleotide-binding</keyword>
<dbReference type="Gene3D" id="3.30.420.40">
    <property type="match status" value="1"/>
</dbReference>
<evidence type="ECO:0000256" key="1">
    <source>
        <dbReference type="ARBA" id="ARBA00022741"/>
    </source>
</evidence>
<dbReference type="GO" id="GO:0005829">
    <property type="term" value="C:cytosol"/>
    <property type="evidence" value="ECO:0007669"/>
    <property type="project" value="TreeGrafter"/>
</dbReference>
<proteinExistence type="predicted"/>
<dbReference type="GO" id="GO:0005634">
    <property type="term" value="C:nucleus"/>
    <property type="evidence" value="ECO:0007669"/>
    <property type="project" value="TreeGrafter"/>
</dbReference>
<dbReference type="GO" id="GO:0004594">
    <property type="term" value="F:pantothenate kinase activity"/>
    <property type="evidence" value="ECO:0007669"/>
    <property type="project" value="TreeGrafter"/>
</dbReference>